<dbReference type="GO" id="GO:0005730">
    <property type="term" value="C:nucleolus"/>
    <property type="evidence" value="ECO:0007669"/>
    <property type="project" value="UniProtKB-SubCell"/>
</dbReference>
<feature type="compositionally biased region" description="Basic residues" evidence="10">
    <location>
        <begin position="4772"/>
        <end position="4788"/>
    </location>
</feature>
<feature type="compositionally biased region" description="Acidic residues" evidence="10">
    <location>
        <begin position="4445"/>
        <end position="4458"/>
    </location>
</feature>
<dbReference type="Ensembl" id="ENSSANT00000021965.1">
    <property type="protein sequence ID" value="ENSSANP00000020606.1"/>
    <property type="gene ID" value="ENSSANG00000010378.1"/>
</dbReference>
<dbReference type="InterPro" id="IPR002035">
    <property type="entry name" value="VWF_A"/>
</dbReference>
<sequence length="5255" mass="592523">MENLELSLTSLGAISRHIDKSHNELSKYLAKQIWSQQDRQCILECLAQLLLEKEYTLLISRHLRPLILDLLERNAERVKVDVSLNHDLHERLCVALSKLLNISPDAQAFAARYFSSSPPVFQRLFFTSEEAASIQYGPRRMKLRDLMGATLRFLQSDCEKFRVLWDWSACVSQLLTSDVMVRSYTAQCLALVSHMTDNQKTIFLRKLSNKMTISYLCRSLEETQLLEVEKALVLANQGSAVWRKERVKKITRGQVVTEDLTRSVTVVCGVILPRRTPRQDEQTSLSNLVLVDSTCQNLRRLAMAVASQKPILLEGPIGCGKTALVEYLAAVTGHIKAPDILKVQLGDQTDSKMLLGMYRCTDIPGKFVWQPGSLTQAVSKGYWILLEDIDHAPLDVISVLLPLMENKKLTIPGREDCIQMAPSFQFFATRRTFYSGGAWHRPQSSHAALLDKYWSKLQIGNMSREELKQVLMKRYPNLAVVVERLLDIYCQLTGNRHKISSSPQGPSAAQNISDEHITSLEGRGLSLRDLLKWCERICLNFDSSCASTAQNVFLGALDCFTAMLSQSESRLKMAEIIGSKLNISREKAQHFCQMYLPAISVTELEVTVGRTMLLRKQSDAVRLSRQIFAATRPSSVLLEQLSVCVTKGEPVLLVGETGTGKTSTVQYLAEMTGHKLRVVNMNQQSDTADLLGGYKPVDQKLILLPFREVFEDLFSQTYSRKQNLTFLGHVQTCFRGKRWHDLLKLMDHVSALLQEQWEALALKLSQTQEQIRACESALVFAFVEGTLAQAVKKGEWILLDEINLAAAEMLECLSGLLEGSAGSLVLLDRGDTEPLVRHPDFHLFACMNPATDVGKRNLPLGIRNRFTELYVEELESESDLRILVSDYLKGLNMTRGIIHGIIRFVHSSLVGLHCHPYNSKLTFLIKTQLFYVASDPCYNIQRSLYEGFCLSFLTQLDRSSHPVVQKLVCQHILGGNVKCLKQPIPQPKDRICMQIEEYWLSRGDMEPTVDPSYILTPSVKLNLKDLARVVSAGIHPVLIQGETSVGKTSLIKWLSAATGNQCVRINNHEHTDIQEYIGCYSSDEHGKLVFKEGVLIDAMRKGYWIILDELNLAPTDVLEALNRLLDDNRELFIAETQEVVKAHPRFMLFATQNPPGLYGGRKVLSRAFRNRFVELHFDELPSVELENILHQRCSLPPSYCSKLIKVMQNLQSLRRGSSVFAGKHGYITLRDLFRWAERYRLEEQNDTSRDWLQHLADDGYMLLAGRVRKPEEALTIQNILEKHFKRTVNPDVLFSEAQVTSQFSDIAGVPEEFGHVVWTQGMRRLAVLVGRALRFGESVLLVGDTGCGKTTICQLFAALAGQKFFSVNCHLHMETSDFLGGLRPADAEDGRLFEWRDGPLVLAMKQDGVFLMDEISLADDSVLERLNSVLETEKSLVLAEKGSGDDDDVELIIAGKKFRLVATMNPGGDFGKKEVSTWKISMAEEHYVEVIKYSLKISINSKDIAELMLDFIDWLTNQEFGRRCILSVRDILSWVNFMNTVCERDEDGFMTMGELEENEPEWDLRLDTVTAFIHAACLVYVDGIGSGTTVSAAENALVARKLSMEYLEKRLSRITELDEEVQDALRVYDTSVPREPQWGEDFFGIDPFYIAAGPESEGRSLLDYVLSAGTTAVNAQRILRALKLQRPILLEGSPGVGKTSLVAALAKASGNHLVRINLSEQTDVTDLFGTDLPVEGGKGGEFAWRDGPLLAGLKAGHWIVLDELNLASQSVLEGLNACFDHRAEIYIPELGMCFHVQQEKTKIFGCQNPFTQGGGRKGLPRSFLNRFTQVYVDALTNEDMQFIGDSIFPNIDNVVISKMVQFSNRVSGRCLTFERKWGQIGGPWEFNLRDLFRWCQLMQTDQSPGFFNPGQHVGLVYADRMRTEADKAQVAMKVFGEDFEPYMGSRQFHITPLNLQLGYSVLQRSGGAPIALDPPLSITHHSLRPLEALMKCVEMGWMVILVGPTVSGKSSLVHLLALLTGHRLRVMAMNSAMDTTELLGGFEQVDIIRPWQQVLESMDYVVAMVTRRGLMSLDGAVQDTEFMLSTWSTFRRWLREEGLDTTEGMVTFEALNKLEVIIVLLHKLNTKLKVLTDMSKLQMDFTLLKERLAQMQDGWTHGGFEWLDGTLVQALQAGDWLLMDNVNFCSPSVLDRLNALLEPGGSLTINERGIIDGTTPTITPHPNFRLFLTMDPTHGEISRAMRNRGVEIYIPGEHEGVCWDALDLKMVLHTLGVTGDCVCDLLISIHSEIKNTIWDSPASSMSSLLHAASLLSGQLQRGVDLPSALLQACGEAYAFCQLIERQLAVLDSEDWGSGLLCAGVWPDRIPSALLCTEDSCFSSVQRDGQVLLYCLKLNRPLSLVDLQRAMQSGAVLDGLQFSGGGGLDGGAENALRLLPTAVNILTERASHSDWVLRTSWLSHLTKTYKHADAALMQLEPSSYTKIIYISSPDDYRILVDMRWNKQYLDILANTCNFEDEERYMEFMEALNAVANRITLLMDREERAAINSSTGNSSPHNSALRLATAFSKGTHTHSHSHLPHPVLVHLRSFFDLWDSFVLQAILQLLQWSDRFWHVCNSLSVDTRSVCVMSLHWQWVHKNLILRLGQQELHTISTAIQNTLSSPVAVASALKGIQKTLGKPLPFKVRRYISDTKKLYHFEIPWHGSVYLCCSLGNTGSTPDKTIIQNCVDQQQGHMASCGLLDSLSEDNEEEVGDGAAPGREVLLQLARRAQLWPALEELAVLNQMKVTTDLLYLSVTPRYDCVSLPNYYKTIHWELPLVWCELLSETLAALWSGSVTSDPDRWLKWNPLNPEEHMNSRSLLGPSDTGPGMLSRAVWSRCMLGVLSSTDAGGRWDPSGSHFLSSSRLTLGEWRERTGQLQDLSAVIWDNMAMPELADFRLTDCRLQGLVLRKQLQSLSELLSPGLQESYAESCDSLTEGQDPISAAQEIQIAIREGLPENLLPEGFLDTLVTCLTQFAQNRAQDSVQLSRSGVFWVNMGLLQIQIWAPQTIFDPAAKRAYKLRYAQEELALLQEEWRGRSLSSQLLTGAELEESSTTDNFQHPRIRYLWIRMQQVKEQICELSRKQACRPPDPQYGRLYQELQHYLCSIGQPAAVGNLLSHLLKALQAPKSRLGIQGLLKEEAVWQASQHRFAQRLVEEYPLYPDVVVPLRAAILQVQHGMRLLASQVSSSVTAQPGLSRLVSTMLAFPSPASSSDMACADYLCSRECLHMLKGLGKQLPATEVSRVIPDHALLLLNALLYIQSHTLSAGHLSAETQKLFRHVCQAIVNEWDEQEKRAREKEQMEASLYRSRSRLHGTGLTEDQQEEREFRRSFPSYHKDFADITSEPSLDQPIIIEDDDYADMEESSSETSSFLLVSSMSTVVQVHQRLCLSYAQSLWYQPNPPTNHSKDHISALVSSYQITAPLIAHFYHLMDCEVNPKLMGSQLLLSTLLQNTVSGSGGPAGLILQSDGPYDFYRDTNMSQARICLPALEQLSKAVRQRLSDWPEHPALVQITIVIERILAFSLSSPLAKFLNGLEILLSKAQDWENNASRAVSLRNELEAITQLIIQWRKLELNCWSSSLDNAQKHDGVENLSLSSVSSTLQAFIEGSTLGEFSVRLSMLLGFHCHVLLAPKQEGCDLLCSLLWNLYKYYTQFSESIQAKITQLRSPIEKELKDFVKISKWNDVSFWSIKQSVEKTHRTLFKFVKKFEAALKEPCAPCLVEQGSNSSMDDVDSQPEETSLHRVHRALRAALPGKGRDLQELSSDKEPSSLQARLPVLTRKMKKLCFQLVKKTTLPELSEDLDQFTAEIITNVQALQSLTVDRSMEQEKQKAEVKHILLQKQRALADLFKMLAQIGLSYRKGLTWGHTADPDETLYLQPMEMKIALSASEPYLNSNNVHRLFAEMMDAWEGCEKYFYRSWARRNAMLTSLQRAVKELGLGNIQRCRGFSSHLFKLLLRQRGRLAGLTEHWVQLRKLIDSIQSIKSDTHCSEDDVSGLPPQKPLQHWIIRAQSSVLHCSVVLHQLSWILQCCPEGSSAAPAEAREGEVMQGQATLSHPSPMPPHIQPQACFNNVMEIFIFNRVSTLFFIHHPLRFKLHINIYLLSPPYRDHFTLCCSSLDRLGIVVGQMPSLEQLFIPDGVLVLHTQVTSCLHYHLSVVYIDLNLPFSFLFSCLHAGRSHQFSAEFSRQLEKTINMVLCAVQMLVKRKEKEKPEDQQSEKSDSEVAEELLKPGHLSRLLEEDLSEDVSSLSLPEVNEVVTELLERLRSHRDDCQPHQLQACRGVVRLEPMLCLYSELVRYYLAVMMGAHRTTGKLLSVLANIFTELAQKVYCLVLSLTEFHDYEGGGIGEGEGVKDVSDKIENEDQVEDTFQEGQDKEEEQNKQDIKEEDNAIEMSEDFDGKMHDGEDEEDSDKEEDEELDKKMGDLGDGQTDTLDERMWGDDEDDEDDVDSDKEEESGPGMDQGESELVAKDDNTDAGESNKDKNQDKDHPKDEEEKEKIHEQLDEREFDENEVDPYHGKQEKAAETEAMDLPDDLNLDEDGKDEERGEGDEENPFDIDDKLMEVDENKEEEKDGSEEGGDEMTDEQQEGQIEEQGEEDKSEEKEGAEKSENQESDTDERGENEEEEKEEEEKNKGQEEGQDENKSIPADQGQKPKEEENEGEDDEAQMESAERKEHASDGQTGEENVQSDTAVELAGAASERDQAKEENGSGAADASQSEGHDSKLMARMSSHKQRQRNTQSFKRKPGQADNERSMGDYNERVNKRLRTVDNREEKTQDQSQPNTQQESDLYEHIKHGEERYNAQTYDAASAEQQKPASVKQEEEDEEADIAMDVEEEKDLQAVEAQELKPEKLNDNKASQKGGILTSTNCKPETQRSSNEEKMKERSDESTIHTFLLFTSHIETVINKSFNPFLLFFFFSFLLHVPQESAAAALWHQYQALTSPLSQQLCEQLRLVLEPTQAAKLRGDFRTGKRLNMRKVIPYIASQFRKDKIWLRRTKPSKRNYQICLAVDDSSSMVDNHSKQLAFESVSVIVNALTLLEVGQVAVCSFGESAQLLHPFRQQFNDQTGAKILRLCQFQQKKTRIAQFLETSTNMFMAAKQQTPETSQLLLIVSDGRGLFLEGKERVAAAVQAARSANIFVIFVVLDNPNSRDSILDIKVPIFKGPGELPEIRSYMEEFPFPFYIILRNVNALPETLSDALRQWFELVTATDQ</sequence>
<dbReference type="GO" id="GO:0030687">
    <property type="term" value="C:preribosome, large subunit precursor"/>
    <property type="evidence" value="ECO:0007669"/>
    <property type="project" value="TreeGrafter"/>
</dbReference>
<dbReference type="FunFam" id="3.40.50.300:FF:000582">
    <property type="entry name" value="Midasin"/>
    <property type="match status" value="1"/>
</dbReference>
<dbReference type="SMART" id="SM00382">
    <property type="entry name" value="AAA"/>
    <property type="match status" value="5"/>
</dbReference>
<feature type="compositionally biased region" description="Basic and acidic residues" evidence="10">
    <location>
        <begin position="4508"/>
        <end position="4546"/>
    </location>
</feature>
<feature type="compositionally biased region" description="Acidic residues" evidence="10">
    <location>
        <begin position="4481"/>
        <end position="4497"/>
    </location>
</feature>
<accession>A0A671LK54</accession>
<evidence type="ECO:0000259" key="11">
    <source>
        <dbReference type="PROSITE" id="PS50234"/>
    </source>
</evidence>
<feature type="compositionally biased region" description="Polar residues" evidence="10">
    <location>
        <begin position="4844"/>
        <end position="4858"/>
    </location>
</feature>
<evidence type="ECO:0000256" key="10">
    <source>
        <dbReference type="SAM" id="MobiDB-lite"/>
    </source>
</evidence>
<dbReference type="FunFam" id="3.40.50.300:FF:000764">
    <property type="entry name" value="Midasin"/>
    <property type="match status" value="1"/>
</dbReference>
<dbReference type="CDD" id="cd01460">
    <property type="entry name" value="vWA_midasin"/>
    <property type="match status" value="1"/>
</dbReference>
<dbReference type="CDD" id="cd00009">
    <property type="entry name" value="AAA"/>
    <property type="match status" value="2"/>
</dbReference>
<evidence type="ECO:0000256" key="5">
    <source>
        <dbReference type="ARBA" id="ARBA00022741"/>
    </source>
</evidence>
<name>A0A671LK54_9TELE</name>
<dbReference type="InterPro" id="IPR036465">
    <property type="entry name" value="vWFA_dom_sf"/>
</dbReference>
<dbReference type="InterPro" id="IPR003593">
    <property type="entry name" value="AAA+_ATPase"/>
</dbReference>
<dbReference type="PANTHER" id="PTHR48103:SF2">
    <property type="entry name" value="MIDASIN"/>
    <property type="match status" value="1"/>
</dbReference>
<dbReference type="FunFam" id="3.40.50.300:FF:000142">
    <property type="entry name" value="Midasin"/>
    <property type="match status" value="1"/>
</dbReference>
<feature type="compositionally biased region" description="Polar residues" evidence="10">
    <location>
        <begin position="4907"/>
        <end position="4919"/>
    </location>
</feature>
<evidence type="ECO:0000256" key="6">
    <source>
        <dbReference type="ARBA" id="ARBA00022840"/>
    </source>
</evidence>
<feature type="compositionally biased region" description="Basic and acidic residues" evidence="10">
    <location>
        <begin position="4888"/>
        <end position="4897"/>
    </location>
</feature>
<dbReference type="Gene3D" id="3.40.50.300">
    <property type="entry name" value="P-loop containing nucleotide triphosphate hydrolases"/>
    <property type="match status" value="6"/>
</dbReference>
<dbReference type="PANTHER" id="PTHR48103">
    <property type="entry name" value="MIDASIN-RELATED"/>
    <property type="match status" value="1"/>
</dbReference>
<feature type="domain" description="VWFA" evidence="11">
    <location>
        <begin position="5048"/>
        <end position="5243"/>
    </location>
</feature>
<keyword evidence="7 9" id="KW-0143">Chaperone</keyword>
<dbReference type="PROSITE" id="PS50234">
    <property type="entry name" value="VWFA"/>
    <property type="match status" value="1"/>
</dbReference>
<dbReference type="FunFam" id="3.40.50.300:FF:004102">
    <property type="entry name" value="Uncharacterized protein"/>
    <property type="match status" value="1"/>
</dbReference>
<comment type="subcellular location">
    <subcellularLocation>
        <location evidence="1">Nucleus</location>
        <location evidence="1">Nucleolus</location>
    </subcellularLocation>
    <subcellularLocation>
        <location evidence="2">Nucleus</location>
        <location evidence="2">Nucleoplasm</location>
    </subcellularLocation>
</comment>
<feature type="compositionally biased region" description="Basic and acidic residues" evidence="10">
    <location>
        <begin position="4741"/>
        <end position="4750"/>
    </location>
</feature>
<evidence type="ECO:0000313" key="12">
    <source>
        <dbReference type="Ensembl" id="ENSSANP00000020606.1"/>
    </source>
</evidence>
<evidence type="ECO:0000313" key="13">
    <source>
        <dbReference type="Proteomes" id="UP000472260"/>
    </source>
</evidence>
<dbReference type="SMART" id="SM00327">
    <property type="entry name" value="VWA"/>
    <property type="match status" value="1"/>
</dbReference>
<feature type="compositionally biased region" description="Acidic residues" evidence="10">
    <location>
        <begin position="4613"/>
        <end position="4640"/>
    </location>
</feature>
<dbReference type="InterPro" id="IPR041190">
    <property type="entry name" value="Midasin_AAA_lid_5"/>
</dbReference>
<feature type="region of interest" description="Disordered" evidence="10">
    <location>
        <begin position="4406"/>
        <end position="4870"/>
    </location>
</feature>
<evidence type="ECO:0000256" key="3">
    <source>
        <dbReference type="ARBA" id="ARBA00007188"/>
    </source>
</evidence>
<feature type="compositionally biased region" description="Basic and acidic residues" evidence="10">
    <location>
        <begin position="4832"/>
        <end position="4843"/>
    </location>
</feature>
<dbReference type="GO" id="GO:0000027">
    <property type="term" value="P:ribosomal large subunit assembly"/>
    <property type="evidence" value="ECO:0007669"/>
    <property type="project" value="InterPro"/>
</dbReference>
<keyword evidence="5 9" id="KW-0547">Nucleotide-binding</keyword>
<evidence type="ECO:0000256" key="2">
    <source>
        <dbReference type="ARBA" id="ARBA00004642"/>
    </source>
</evidence>
<dbReference type="GO" id="GO:0005654">
    <property type="term" value="C:nucleoplasm"/>
    <property type="evidence" value="ECO:0007669"/>
    <property type="project" value="UniProtKB-SubCell"/>
</dbReference>
<feature type="region of interest" description="Disordered" evidence="10">
    <location>
        <begin position="4887"/>
        <end position="4928"/>
    </location>
</feature>
<evidence type="ECO:0000256" key="8">
    <source>
        <dbReference type="ARBA" id="ARBA00023242"/>
    </source>
</evidence>
<feature type="compositionally biased region" description="Basic and acidic residues" evidence="10">
    <location>
        <begin position="4671"/>
        <end position="4685"/>
    </location>
</feature>
<dbReference type="GO" id="GO:0016887">
    <property type="term" value="F:ATP hydrolysis activity"/>
    <property type="evidence" value="ECO:0007669"/>
    <property type="project" value="InterPro"/>
</dbReference>
<keyword evidence="6 9" id="KW-0067">ATP-binding</keyword>
<dbReference type="InterPro" id="IPR011704">
    <property type="entry name" value="ATPase_dyneun-rel_AAA"/>
</dbReference>
<dbReference type="Pfam" id="PF17867">
    <property type="entry name" value="AAA_lid_7"/>
    <property type="match status" value="3"/>
</dbReference>
<feature type="compositionally biased region" description="Acidic residues" evidence="10">
    <location>
        <begin position="4568"/>
        <end position="4597"/>
    </location>
</feature>
<reference evidence="12" key="1">
    <citation type="submission" date="2025-08" db="UniProtKB">
        <authorList>
            <consortium name="Ensembl"/>
        </authorList>
    </citation>
    <scope>IDENTIFICATION</scope>
</reference>
<gene>
    <name evidence="12" type="primary">mdn1</name>
</gene>
<feature type="compositionally biased region" description="Basic and acidic residues" evidence="10">
    <location>
        <begin position="4419"/>
        <end position="4429"/>
    </location>
</feature>
<comment type="function">
    <text evidence="9">Nuclear chaperone required for maturation and nuclear export of pre-60S ribosome subunits.</text>
</comment>
<proteinExistence type="inferred from homology"/>
<feature type="compositionally biased region" description="Basic and acidic residues" evidence="10">
    <location>
        <begin position="4792"/>
        <end position="4819"/>
    </location>
</feature>
<keyword evidence="8 9" id="KW-0539">Nucleus</keyword>
<evidence type="ECO:0000256" key="1">
    <source>
        <dbReference type="ARBA" id="ARBA00004604"/>
    </source>
</evidence>
<dbReference type="Gene3D" id="3.40.50.410">
    <property type="entry name" value="von Willebrand factor, type A domain"/>
    <property type="match status" value="1"/>
</dbReference>
<dbReference type="Pfam" id="PF17865">
    <property type="entry name" value="AAA_lid_5"/>
    <property type="match status" value="1"/>
</dbReference>
<organism evidence="12 13">
    <name type="scientific">Sinocyclocheilus anshuiensis</name>
    <dbReference type="NCBI Taxonomy" id="1608454"/>
    <lineage>
        <taxon>Eukaryota</taxon>
        <taxon>Metazoa</taxon>
        <taxon>Chordata</taxon>
        <taxon>Craniata</taxon>
        <taxon>Vertebrata</taxon>
        <taxon>Euteleostomi</taxon>
        <taxon>Actinopterygii</taxon>
        <taxon>Neopterygii</taxon>
        <taxon>Teleostei</taxon>
        <taxon>Ostariophysi</taxon>
        <taxon>Cypriniformes</taxon>
        <taxon>Cyprinidae</taxon>
        <taxon>Cyprininae</taxon>
        <taxon>Sinocyclocheilus</taxon>
    </lineage>
</organism>
<feature type="compositionally biased region" description="Acidic residues" evidence="10">
    <location>
        <begin position="4653"/>
        <end position="4670"/>
    </location>
</feature>
<dbReference type="GO" id="GO:0000055">
    <property type="term" value="P:ribosomal large subunit export from nucleus"/>
    <property type="evidence" value="ECO:0007669"/>
    <property type="project" value="TreeGrafter"/>
</dbReference>
<evidence type="ECO:0000256" key="9">
    <source>
        <dbReference type="PIRNR" id="PIRNR010340"/>
    </source>
</evidence>
<reference evidence="12" key="2">
    <citation type="submission" date="2025-09" db="UniProtKB">
        <authorList>
            <consortium name="Ensembl"/>
        </authorList>
    </citation>
    <scope>IDENTIFICATION</scope>
</reference>
<dbReference type="GO" id="GO:0005524">
    <property type="term" value="F:ATP binding"/>
    <property type="evidence" value="ECO:0007669"/>
    <property type="project" value="UniProtKB-KW"/>
</dbReference>
<dbReference type="Pfam" id="PF07728">
    <property type="entry name" value="AAA_5"/>
    <property type="match status" value="7"/>
</dbReference>
<feature type="compositionally biased region" description="Acidic residues" evidence="10">
    <location>
        <begin position="4698"/>
        <end position="4708"/>
    </location>
</feature>
<evidence type="ECO:0000256" key="4">
    <source>
        <dbReference type="ARBA" id="ARBA00017143"/>
    </source>
</evidence>
<dbReference type="SUPFAM" id="SSF53300">
    <property type="entry name" value="vWA-like"/>
    <property type="match status" value="1"/>
</dbReference>
<dbReference type="FunFam" id="3.40.50.410:FF:000028">
    <property type="entry name" value="Midasin"/>
    <property type="match status" value="1"/>
</dbReference>
<feature type="compositionally biased region" description="Basic and acidic residues" evidence="10">
    <location>
        <begin position="4555"/>
        <end position="4566"/>
    </location>
</feature>
<feature type="compositionally biased region" description="Polar residues" evidence="10">
    <location>
        <begin position="4820"/>
        <end position="4830"/>
    </location>
</feature>
<dbReference type="InterPro" id="IPR040848">
    <property type="entry name" value="AAA_lid_7"/>
</dbReference>
<feature type="compositionally biased region" description="Basic and acidic residues" evidence="10">
    <location>
        <begin position="4641"/>
        <end position="4652"/>
    </location>
</feature>
<feature type="compositionally biased region" description="Basic and acidic residues" evidence="10">
    <location>
        <begin position="4598"/>
        <end position="4612"/>
    </location>
</feature>
<feature type="compositionally biased region" description="Polar residues" evidence="10">
    <location>
        <begin position="4720"/>
        <end position="4732"/>
    </location>
</feature>
<keyword evidence="13" id="KW-1185">Reference proteome</keyword>
<dbReference type="SUPFAM" id="SSF52540">
    <property type="entry name" value="P-loop containing nucleoside triphosphate hydrolases"/>
    <property type="match status" value="6"/>
</dbReference>
<dbReference type="PIRSF" id="PIRSF010340">
    <property type="entry name" value="Midasin"/>
    <property type="match status" value="1"/>
</dbReference>
<dbReference type="FunFam" id="3.40.50.300:FF:000919">
    <property type="entry name" value="Midasin"/>
    <property type="match status" value="1"/>
</dbReference>
<dbReference type="Proteomes" id="UP000472260">
    <property type="component" value="Unassembled WGS sequence"/>
</dbReference>
<protein>
    <recommendedName>
        <fullName evidence="4 9">Midasin</fullName>
    </recommendedName>
</protein>
<dbReference type="InterPro" id="IPR027417">
    <property type="entry name" value="P-loop_NTPase"/>
</dbReference>
<feature type="compositionally biased region" description="Acidic residues" evidence="10">
    <location>
        <begin position="4406"/>
        <end position="4418"/>
    </location>
</feature>
<evidence type="ECO:0000256" key="7">
    <source>
        <dbReference type="ARBA" id="ARBA00023186"/>
    </source>
</evidence>
<comment type="similarity">
    <text evidence="3 9">Belongs to the midasin family.</text>
</comment>
<dbReference type="InterPro" id="IPR012099">
    <property type="entry name" value="Midasin"/>
</dbReference>